<dbReference type="OrthoDB" id="275779at2157"/>
<keyword evidence="3" id="KW-0645">Protease</keyword>
<keyword evidence="1" id="KW-0812">Transmembrane</keyword>
<keyword evidence="4" id="KW-1185">Reference proteome</keyword>
<feature type="transmembrane region" description="Helical" evidence="1">
    <location>
        <begin position="59"/>
        <end position="82"/>
    </location>
</feature>
<gene>
    <name evidence="3" type="ORF">CP557_20750</name>
</gene>
<evidence type="ECO:0000259" key="2">
    <source>
        <dbReference type="Pfam" id="PF02517"/>
    </source>
</evidence>
<proteinExistence type="predicted"/>
<organism evidence="3 4">
    <name type="scientific">Natrinema ejinorense</name>
    <dbReference type="NCBI Taxonomy" id="373386"/>
    <lineage>
        <taxon>Archaea</taxon>
        <taxon>Methanobacteriati</taxon>
        <taxon>Methanobacteriota</taxon>
        <taxon>Stenosarchaea group</taxon>
        <taxon>Halobacteria</taxon>
        <taxon>Halobacteriales</taxon>
        <taxon>Natrialbaceae</taxon>
        <taxon>Natrinema</taxon>
    </lineage>
</organism>
<accession>A0A2A5QPX6</accession>
<feature type="transmembrane region" description="Helical" evidence="1">
    <location>
        <begin position="205"/>
        <end position="225"/>
    </location>
</feature>
<keyword evidence="3" id="KW-0482">Metalloprotease</keyword>
<dbReference type="EMBL" id="NXNI01000002">
    <property type="protein sequence ID" value="PCR88908.1"/>
    <property type="molecule type" value="Genomic_DNA"/>
</dbReference>
<sequence length="253" mass="26287">MSDQPSTLPGIVSERMTARTGIARTAVVVVGIVLAALVTNLMATLAATSAVGSNVGETIPFATVVVASELAFLLVGVTYLWFQSSFHMPVRPPTWQSIPYLVGGLVAGLVTAFLQFAITDAVVPAIELSPGFTEYSNLGQVSGSGLVVGVALSLALIGPVEEFLFRGVIQGRILEALGPVGAVGIASAVFALFHVYPVALLAPPPIVVVHMAAYYTVMGVIFGWVYHRTNTLVAPAIVHGTFNAVLFASPLLG</sequence>
<keyword evidence="3" id="KW-0378">Hydrolase</keyword>
<dbReference type="Proteomes" id="UP000219689">
    <property type="component" value="Unassembled WGS sequence"/>
</dbReference>
<dbReference type="PANTHER" id="PTHR36435:SF1">
    <property type="entry name" value="CAAX AMINO TERMINAL PROTEASE FAMILY PROTEIN"/>
    <property type="match status" value="1"/>
</dbReference>
<dbReference type="GO" id="GO:0008237">
    <property type="term" value="F:metallopeptidase activity"/>
    <property type="evidence" value="ECO:0007669"/>
    <property type="project" value="UniProtKB-KW"/>
</dbReference>
<dbReference type="GO" id="GO:0006508">
    <property type="term" value="P:proteolysis"/>
    <property type="evidence" value="ECO:0007669"/>
    <property type="project" value="UniProtKB-KW"/>
</dbReference>
<feature type="transmembrane region" description="Helical" evidence="1">
    <location>
        <begin position="98"/>
        <end position="118"/>
    </location>
</feature>
<dbReference type="AlphaFoldDB" id="A0A2A5QPX6"/>
<dbReference type="PANTHER" id="PTHR36435">
    <property type="entry name" value="SLR1288 PROTEIN"/>
    <property type="match status" value="1"/>
</dbReference>
<evidence type="ECO:0000256" key="1">
    <source>
        <dbReference type="SAM" id="Phobius"/>
    </source>
</evidence>
<protein>
    <submittedName>
        <fullName evidence="3">CPBP family intramembrane metalloprotease</fullName>
    </submittedName>
</protein>
<comment type="caution">
    <text evidence="3">The sequence shown here is derived from an EMBL/GenBank/DDBJ whole genome shotgun (WGS) entry which is preliminary data.</text>
</comment>
<evidence type="ECO:0000313" key="4">
    <source>
        <dbReference type="Proteomes" id="UP000219689"/>
    </source>
</evidence>
<feature type="domain" description="CAAX prenyl protease 2/Lysostaphin resistance protein A-like" evidence="2">
    <location>
        <begin position="146"/>
        <end position="245"/>
    </location>
</feature>
<dbReference type="GO" id="GO:0004175">
    <property type="term" value="F:endopeptidase activity"/>
    <property type="evidence" value="ECO:0007669"/>
    <property type="project" value="UniProtKB-ARBA"/>
</dbReference>
<dbReference type="Pfam" id="PF02517">
    <property type="entry name" value="Rce1-like"/>
    <property type="match status" value="1"/>
</dbReference>
<keyword evidence="1" id="KW-0472">Membrane</keyword>
<feature type="transmembrane region" description="Helical" evidence="1">
    <location>
        <begin position="21"/>
        <end position="47"/>
    </location>
</feature>
<dbReference type="InterPro" id="IPR052710">
    <property type="entry name" value="CAAX_protease"/>
</dbReference>
<dbReference type="InterPro" id="IPR003675">
    <property type="entry name" value="Rce1/LyrA-like_dom"/>
</dbReference>
<reference evidence="3 4" key="1">
    <citation type="submission" date="2017-09" db="EMBL/GenBank/DDBJ databases">
        <title>Genome sequences of Natrinema ejinorence JCM 13890T.</title>
        <authorList>
            <person name="Roh S.W."/>
            <person name="Kim Y.B."/>
            <person name="Kim J.Y."/>
        </authorList>
    </citation>
    <scope>NUCLEOTIDE SEQUENCE [LARGE SCALE GENOMIC DNA]</scope>
    <source>
        <strain evidence="3 4">JCM 13890</strain>
    </source>
</reference>
<feature type="transmembrane region" description="Helical" evidence="1">
    <location>
        <begin position="177"/>
        <end position="199"/>
    </location>
</feature>
<dbReference type="RefSeq" id="WP_097381924.1">
    <property type="nucleotide sequence ID" value="NZ_NXNI01000002.1"/>
</dbReference>
<feature type="transmembrane region" description="Helical" evidence="1">
    <location>
        <begin position="138"/>
        <end position="157"/>
    </location>
</feature>
<evidence type="ECO:0000313" key="3">
    <source>
        <dbReference type="EMBL" id="PCR88908.1"/>
    </source>
</evidence>
<keyword evidence="1" id="KW-1133">Transmembrane helix</keyword>
<name>A0A2A5QPX6_9EURY</name>
<dbReference type="GO" id="GO:0080120">
    <property type="term" value="P:CAAX-box protein maturation"/>
    <property type="evidence" value="ECO:0007669"/>
    <property type="project" value="UniProtKB-ARBA"/>
</dbReference>